<gene>
    <name evidence="1" type="ORF">H1R20_g5314</name>
</gene>
<proteinExistence type="predicted"/>
<protein>
    <submittedName>
        <fullName evidence="1">Uncharacterized protein</fullName>
    </submittedName>
</protein>
<keyword evidence="2" id="KW-1185">Reference proteome</keyword>
<dbReference type="AlphaFoldDB" id="A0A9W8JJ56"/>
<reference evidence="1" key="1">
    <citation type="submission" date="2022-06" db="EMBL/GenBank/DDBJ databases">
        <title>Genome Sequence of Candolleomyces eurysporus.</title>
        <authorList>
            <person name="Buettner E."/>
        </authorList>
    </citation>
    <scope>NUCLEOTIDE SEQUENCE</scope>
    <source>
        <strain evidence="1">VTCC 930004</strain>
    </source>
</reference>
<dbReference type="Proteomes" id="UP001140091">
    <property type="component" value="Unassembled WGS sequence"/>
</dbReference>
<feature type="non-terminal residue" evidence="1">
    <location>
        <position position="162"/>
    </location>
</feature>
<accession>A0A9W8JJ56</accession>
<evidence type="ECO:0000313" key="2">
    <source>
        <dbReference type="Proteomes" id="UP001140091"/>
    </source>
</evidence>
<comment type="caution">
    <text evidence="1">The sequence shown here is derived from an EMBL/GenBank/DDBJ whole genome shotgun (WGS) entry which is preliminary data.</text>
</comment>
<dbReference type="EMBL" id="JANBPK010000803">
    <property type="protein sequence ID" value="KAJ2931780.1"/>
    <property type="molecule type" value="Genomic_DNA"/>
</dbReference>
<organism evidence="1 2">
    <name type="scientific">Candolleomyces eurysporus</name>
    <dbReference type="NCBI Taxonomy" id="2828524"/>
    <lineage>
        <taxon>Eukaryota</taxon>
        <taxon>Fungi</taxon>
        <taxon>Dikarya</taxon>
        <taxon>Basidiomycota</taxon>
        <taxon>Agaricomycotina</taxon>
        <taxon>Agaricomycetes</taxon>
        <taxon>Agaricomycetidae</taxon>
        <taxon>Agaricales</taxon>
        <taxon>Agaricineae</taxon>
        <taxon>Psathyrellaceae</taxon>
        <taxon>Candolleomyces</taxon>
    </lineage>
</organism>
<name>A0A9W8JJ56_9AGAR</name>
<sequence>MRDNQMKARSNLALTPTVSLTTTSLYIMPAITRSAACHHAAAANAAPIARCHPQRGIAQSDLYAQLATPKGDKELRAKVECPNLLPKLLQEFSAHRTRLRGYELLVRAEKEKGKRLFRDMKKRGLDTYLGDDIVDLTHQPSPPQLSPLHLHLPIPDFDPTVL</sequence>
<evidence type="ECO:0000313" key="1">
    <source>
        <dbReference type="EMBL" id="KAJ2931780.1"/>
    </source>
</evidence>